<comment type="caution">
    <text evidence="7">The sequence shown here is derived from an EMBL/GenBank/DDBJ whole genome shotgun (WGS) entry which is preliminary data.</text>
</comment>
<evidence type="ECO:0000256" key="1">
    <source>
        <dbReference type="ARBA" id="ARBA00004127"/>
    </source>
</evidence>
<dbReference type="InterPro" id="IPR008075">
    <property type="entry name" value="LIMR"/>
</dbReference>
<protein>
    <recommendedName>
        <fullName evidence="6">DDE-1 domain-containing protein</fullName>
    </recommendedName>
</protein>
<feature type="domain" description="DDE-1" evidence="6">
    <location>
        <begin position="193"/>
        <end position="329"/>
    </location>
</feature>
<dbReference type="EMBL" id="JAULJE010000004">
    <property type="protein sequence ID" value="KAK1344187.1"/>
    <property type="molecule type" value="Genomic_DNA"/>
</dbReference>
<dbReference type="AlphaFoldDB" id="A0AA40I857"/>
<organism evidence="7 8">
    <name type="scientific">Cnephaeus nilssonii</name>
    <name type="common">Northern bat</name>
    <name type="synonym">Eptesicus nilssonii</name>
    <dbReference type="NCBI Taxonomy" id="3371016"/>
    <lineage>
        <taxon>Eukaryota</taxon>
        <taxon>Metazoa</taxon>
        <taxon>Chordata</taxon>
        <taxon>Craniata</taxon>
        <taxon>Vertebrata</taxon>
        <taxon>Euteleostomi</taxon>
        <taxon>Mammalia</taxon>
        <taxon>Eutheria</taxon>
        <taxon>Laurasiatheria</taxon>
        <taxon>Chiroptera</taxon>
        <taxon>Yangochiroptera</taxon>
        <taxon>Vespertilionidae</taxon>
        <taxon>Cnephaeus</taxon>
    </lineage>
</organism>
<gene>
    <name evidence="7" type="ORF">QTO34_014752</name>
</gene>
<dbReference type="GO" id="GO:0012505">
    <property type="term" value="C:endomembrane system"/>
    <property type="evidence" value="ECO:0007669"/>
    <property type="project" value="UniProtKB-SubCell"/>
</dbReference>
<evidence type="ECO:0000256" key="5">
    <source>
        <dbReference type="SAM" id="Phobius"/>
    </source>
</evidence>
<comment type="subcellular location">
    <subcellularLocation>
        <location evidence="1">Endomembrane system</location>
        <topology evidence="1">Multi-pass membrane protein</topology>
    </subcellularLocation>
</comment>
<evidence type="ECO:0000256" key="3">
    <source>
        <dbReference type="ARBA" id="ARBA00022989"/>
    </source>
</evidence>
<dbReference type="PANTHER" id="PTHR12625">
    <property type="entry name" value="LIPOCALIN-1 INTERACTING MEMBRANE RECEPTOR LIMR"/>
    <property type="match status" value="1"/>
</dbReference>
<dbReference type="Pfam" id="PF03184">
    <property type="entry name" value="DDE_1"/>
    <property type="match status" value="1"/>
</dbReference>
<keyword evidence="4 5" id="KW-0472">Membrane</keyword>
<keyword evidence="8" id="KW-1185">Reference proteome</keyword>
<dbReference type="PANTHER" id="PTHR12625:SF2">
    <property type="entry name" value="PROTEIN LMBR1L"/>
    <property type="match status" value="1"/>
</dbReference>
<dbReference type="GO" id="GO:0003676">
    <property type="term" value="F:nucleic acid binding"/>
    <property type="evidence" value="ECO:0007669"/>
    <property type="project" value="InterPro"/>
</dbReference>
<dbReference type="GO" id="GO:0005886">
    <property type="term" value="C:plasma membrane"/>
    <property type="evidence" value="ECO:0007669"/>
    <property type="project" value="TreeGrafter"/>
</dbReference>
<dbReference type="GO" id="GO:0007165">
    <property type="term" value="P:signal transduction"/>
    <property type="evidence" value="ECO:0007669"/>
    <property type="project" value="TreeGrafter"/>
</dbReference>
<dbReference type="Proteomes" id="UP001177744">
    <property type="component" value="Unassembled WGS sequence"/>
</dbReference>
<evidence type="ECO:0000313" key="8">
    <source>
        <dbReference type="Proteomes" id="UP001177744"/>
    </source>
</evidence>
<reference evidence="7" key="1">
    <citation type="submission" date="2023-06" db="EMBL/GenBank/DDBJ databases">
        <title>Reference genome for the Northern bat (Eptesicus nilssonii), a most northern bat species.</title>
        <authorList>
            <person name="Laine V.N."/>
            <person name="Pulliainen A.T."/>
            <person name="Lilley T.M."/>
        </authorList>
    </citation>
    <scope>NUCLEOTIDE SEQUENCE</scope>
    <source>
        <strain evidence="7">BLF_Eptnil</strain>
        <tissue evidence="7">Kidney</tissue>
    </source>
</reference>
<evidence type="ECO:0000256" key="4">
    <source>
        <dbReference type="ARBA" id="ARBA00023136"/>
    </source>
</evidence>
<evidence type="ECO:0000313" key="7">
    <source>
        <dbReference type="EMBL" id="KAK1344187.1"/>
    </source>
</evidence>
<dbReference type="GO" id="GO:0004888">
    <property type="term" value="F:transmembrane signaling receptor activity"/>
    <property type="evidence" value="ECO:0007669"/>
    <property type="project" value="TreeGrafter"/>
</dbReference>
<feature type="transmembrane region" description="Helical" evidence="5">
    <location>
        <begin position="46"/>
        <end position="67"/>
    </location>
</feature>
<proteinExistence type="predicted"/>
<name>A0AA40I857_CNENI</name>
<keyword evidence="2 5" id="KW-0812">Transmembrane</keyword>
<sequence>MTQIIGNCVCLLILSSALPVFSRALGLTRFDLLGDFGCFNWLGNFYIVFLYDATFAGLTTLCLVKIFTTAVRAELIRAFGLNRLDLQLGVRGKKLDTAICYPVLKRHQEWKERKKRSCLHNIQVQAEITRAAVEAAASYPEDLAKKINEGGYIQKTDFQCRQNSLLLEEDAIRTFIVREEKSMPGVKASDDRLTLEANTAGGFKWKPVLIYHSEDPRALKNYSRSTLPVLYKWNNKAWKTTHLFAIWFTEYFSSLLRTIIQKKVSFHNIIDNAPGHSRALMEMCNEIDVFTSANTTCILQPMNQGVISSSYYLVNTPCKVIAAIDSDSSDGSWQIHHSDAIKNSHGKRSKYQHLTGIWKKLIPTLMDDFEGFKTSVEEVTADVVETARELVLEVDPKDVTEFCNLIIKL</sequence>
<accession>A0AA40I857</accession>
<evidence type="ECO:0000259" key="6">
    <source>
        <dbReference type="Pfam" id="PF03184"/>
    </source>
</evidence>
<keyword evidence="3 5" id="KW-1133">Transmembrane helix</keyword>
<dbReference type="InterPro" id="IPR004875">
    <property type="entry name" value="DDE_SF_endonuclease_dom"/>
</dbReference>
<evidence type="ECO:0000256" key="2">
    <source>
        <dbReference type="ARBA" id="ARBA00022692"/>
    </source>
</evidence>
<dbReference type="GO" id="GO:0006898">
    <property type="term" value="P:receptor-mediated endocytosis"/>
    <property type="evidence" value="ECO:0007669"/>
    <property type="project" value="TreeGrafter"/>
</dbReference>